<evidence type="ECO:0000313" key="1">
    <source>
        <dbReference type="EMBL" id="GBM51070.1"/>
    </source>
</evidence>
<dbReference type="PANTHER" id="PTHR33198:SF19">
    <property type="entry name" value="CCHC-TYPE DOMAIN-CONTAINING PROTEIN"/>
    <property type="match status" value="1"/>
</dbReference>
<keyword evidence="2" id="KW-1185">Reference proteome</keyword>
<reference evidence="1 2" key="1">
    <citation type="journal article" date="2019" name="Sci. Rep.">
        <title>Orb-weaving spider Araneus ventricosus genome elucidates the spidroin gene catalogue.</title>
        <authorList>
            <person name="Kono N."/>
            <person name="Nakamura H."/>
            <person name="Ohtoshi R."/>
            <person name="Moran D.A.P."/>
            <person name="Shinohara A."/>
            <person name="Yoshida Y."/>
            <person name="Fujiwara M."/>
            <person name="Mori M."/>
            <person name="Tomita M."/>
            <person name="Arakawa K."/>
        </authorList>
    </citation>
    <scope>NUCLEOTIDE SEQUENCE [LARGE SCALE GENOMIC DNA]</scope>
</reference>
<protein>
    <submittedName>
        <fullName evidence="1">Uncharacterized protein</fullName>
    </submittedName>
</protein>
<dbReference type="AlphaFoldDB" id="A0A4Y2GBP3"/>
<dbReference type="PANTHER" id="PTHR33198">
    <property type="entry name" value="ANK_REP_REGION DOMAIN-CONTAINING PROTEIN-RELATED"/>
    <property type="match status" value="1"/>
</dbReference>
<dbReference type="Proteomes" id="UP000499080">
    <property type="component" value="Unassembled WGS sequence"/>
</dbReference>
<sequence>MESLAPTLPLKLNLNHVESWKLWKQRFLLYIDATSLNAKPESHNVALLLLVIGDECLEIYNTFNEISSTSMNEILAEYEAYFVSQRNITYERQKLFSSVYLLDFKI</sequence>
<dbReference type="EMBL" id="BGPR01098961">
    <property type="protein sequence ID" value="GBM51070.1"/>
    <property type="molecule type" value="Genomic_DNA"/>
</dbReference>
<organism evidence="1 2">
    <name type="scientific">Araneus ventricosus</name>
    <name type="common">Orbweaver spider</name>
    <name type="synonym">Epeira ventricosa</name>
    <dbReference type="NCBI Taxonomy" id="182803"/>
    <lineage>
        <taxon>Eukaryota</taxon>
        <taxon>Metazoa</taxon>
        <taxon>Ecdysozoa</taxon>
        <taxon>Arthropoda</taxon>
        <taxon>Chelicerata</taxon>
        <taxon>Arachnida</taxon>
        <taxon>Araneae</taxon>
        <taxon>Araneomorphae</taxon>
        <taxon>Entelegynae</taxon>
        <taxon>Araneoidea</taxon>
        <taxon>Araneidae</taxon>
        <taxon>Araneus</taxon>
    </lineage>
</organism>
<accession>A0A4Y2GBP3</accession>
<evidence type="ECO:0000313" key="2">
    <source>
        <dbReference type="Proteomes" id="UP000499080"/>
    </source>
</evidence>
<name>A0A4Y2GBP3_ARAVE</name>
<proteinExistence type="predicted"/>
<comment type="caution">
    <text evidence="1">The sequence shown here is derived from an EMBL/GenBank/DDBJ whole genome shotgun (WGS) entry which is preliminary data.</text>
</comment>
<gene>
    <name evidence="1" type="ORF">AVEN_77426_1</name>
</gene>
<dbReference type="OrthoDB" id="6432042at2759"/>